<evidence type="ECO:0000313" key="1">
    <source>
        <dbReference type="EMBL" id="SVC70738.1"/>
    </source>
</evidence>
<name>A0A382PDD2_9ZZZZ</name>
<feature type="non-terminal residue" evidence="1">
    <location>
        <position position="43"/>
    </location>
</feature>
<proteinExistence type="predicted"/>
<organism evidence="1">
    <name type="scientific">marine metagenome</name>
    <dbReference type="NCBI Taxonomy" id="408172"/>
    <lineage>
        <taxon>unclassified sequences</taxon>
        <taxon>metagenomes</taxon>
        <taxon>ecological metagenomes</taxon>
    </lineage>
</organism>
<dbReference type="EMBL" id="UINC01106222">
    <property type="protein sequence ID" value="SVC70738.1"/>
    <property type="molecule type" value="Genomic_DNA"/>
</dbReference>
<feature type="non-terminal residue" evidence="1">
    <location>
        <position position="1"/>
    </location>
</feature>
<gene>
    <name evidence="1" type="ORF">METZ01_LOCUS323592</name>
</gene>
<accession>A0A382PDD2</accession>
<sequence length="43" mass="4825">VNRIGIKLKICLVTFILFFILVITAEAVKGDKRESKTFSLKNG</sequence>
<dbReference type="AlphaFoldDB" id="A0A382PDD2"/>
<protein>
    <submittedName>
        <fullName evidence="1">Uncharacterized protein</fullName>
    </submittedName>
</protein>
<reference evidence="1" key="1">
    <citation type="submission" date="2018-05" db="EMBL/GenBank/DDBJ databases">
        <authorList>
            <person name="Lanie J.A."/>
            <person name="Ng W.-L."/>
            <person name="Kazmierczak K.M."/>
            <person name="Andrzejewski T.M."/>
            <person name="Davidsen T.M."/>
            <person name="Wayne K.J."/>
            <person name="Tettelin H."/>
            <person name="Glass J.I."/>
            <person name="Rusch D."/>
            <person name="Podicherti R."/>
            <person name="Tsui H.-C.T."/>
            <person name="Winkler M.E."/>
        </authorList>
    </citation>
    <scope>NUCLEOTIDE SEQUENCE</scope>
</reference>